<gene>
    <name evidence="1" type="ORF">LCGC14_0591190</name>
</gene>
<reference evidence="1" key="1">
    <citation type="journal article" date="2015" name="Nature">
        <title>Complex archaea that bridge the gap between prokaryotes and eukaryotes.</title>
        <authorList>
            <person name="Spang A."/>
            <person name="Saw J.H."/>
            <person name="Jorgensen S.L."/>
            <person name="Zaremba-Niedzwiedzka K."/>
            <person name="Martijn J."/>
            <person name="Lind A.E."/>
            <person name="van Eijk R."/>
            <person name="Schleper C."/>
            <person name="Guy L."/>
            <person name="Ettema T.J."/>
        </authorList>
    </citation>
    <scope>NUCLEOTIDE SEQUENCE</scope>
</reference>
<comment type="caution">
    <text evidence="1">The sequence shown here is derived from an EMBL/GenBank/DDBJ whole genome shotgun (WGS) entry which is preliminary data.</text>
</comment>
<proteinExistence type="predicted"/>
<sequence length="123" mass="13503">MESNTEHQPVKLTITYADGRTKDFEIFIAVVAEGLIVTGESEGVVLYSAAEDFHCLLVASVAADYPVVSELLKGMQGTVKKMLMGMEPLMALKIVSGLIEQKDLKGEEPYYECRTARKNAESN</sequence>
<protein>
    <submittedName>
        <fullName evidence="1">Uncharacterized protein</fullName>
    </submittedName>
</protein>
<evidence type="ECO:0000313" key="1">
    <source>
        <dbReference type="EMBL" id="KKN54527.1"/>
    </source>
</evidence>
<accession>A0A0F9RX63</accession>
<organism evidence="1">
    <name type="scientific">marine sediment metagenome</name>
    <dbReference type="NCBI Taxonomy" id="412755"/>
    <lineage>
        <taxon>unclassified sequences</taxon>
        <taxon>metagenomes</taxon>
        <taxon>ecological metagenomes</taxon>
    </lineage>
</organism>
<dbReference type="EMBL" id="LAZR01000924">
    <property type="protein sequence ID" value="KKN54527.1"/>
    <property type="molecule type" value="Genomic_DNA"/>
</dbReference>
<name>A0A0F9RX63_9ZZZZ</name>
<dbReference type="AlphaFoldDB" id="A0A0F9RX63"/>